<evidence type="ECO:0000313" key="4">
    <source>
        <dbReference type="Proteomes" id="UP000190911"/>
    </source>
</evidence>
<dbReference type="Pfam" id="PF01206">
    <property type="entry name" value="TusA"/>
    <property type="match status" value="1"/>
</dbReference>
<dbReference type="InterPro" id="IPR036868">
    <property type="entry name" value="TusA-like_sf"/>
</dbReference>
<dbReference type="Gene3D" id="3.30.110.40">
    <property type="entry name" value="TusA-like domain"/>
    <property type="match status" value="1"/>
</dbReference>
<accession>A0A1M7HW06</accession>
<dbReference type="RefSeq" id="WP_079553897.1">
    <property type="nucleotide sequence ID" value="NZ_LT670847.1"/>
</dbReference>
<dbReference type="STRING" id="29571.SAMN05878437_2384"/>
<feature type="domain" description="UPF0033" evidence="2">
    <location>
        <begin position="19"/>
        <end position="43"/>
    </location>
</feature>
<dbReference type="CDD" id="cd00291">
    <property type="entry name" value="SirA_YedF_YeeD"/>
    <property type="match status" value="1"/>
</dbReference>
<dbReference type="PANTHER" id="PTHR33279">
    <property type="entry name" value="SULFUR CARRIER PROTEIN YEDF-RELATED"/>
    <property type="match status" value="1"/>
</dbReference>
<evidence type="ECO:0000256" key="1">
    <source>
        <dbReference type="ARBA" id="ARBA00008984"/>
    </source>
</evidence>
<name>A0A1M7HW06_9GAMM</name>
<dbReference type="AlphaFoldDB" id="A0A1M7HW06"/>
<dbReference type="Proteomes" id="UP000190911">
    <property type="component" value="Chromosome I"/>
</dbReference>
<keyword evidence="4" id="KW-1185">Reference proteome</keyword>
<organism evidence="3 4">
    <name type="scientific">Vreelandella subglaciescola</name>
    <dbReference type="NCBI Taxonomy" id="29571"/>
    <lineage>
        <taxon>Bacteria</taxon>
        <taxon>Pseudomonadati</taxon>
        <taxon>Pseudomonadota</taxon>
        <taxon>Gammaproteobacteria</taxon>
        <taxon>Oceanospirillales</taxon>
        <taxon>Halomonadaceae</taxon>
        <taxon>Vreelandella</taxon>
    </lineage>
</organism>
<dbReference type="PROSITE" id="PS01148">
    <property type="entry name" value="UPF0033"/>
    <property type="match status" value="1"/>
</dbReference>
<dbReference type="OrthoDB" id="9797551at2"/>
<dbReference type="SUPFAM" id="SSF64307">
    <property type="entry name" value="SirA-like"/>
    <property type="match status" value="1"/>
</dbReference>
<dbReference type="InterPro" id="IPR001455">
    <property type="entry name" value="TusA-like"/>
</dbReference>
<dbReference type="EMBL" id="LT670847">
    <property type="protein sequence ID" value="SHM32686.1"/>
    <property type="molecule type" value="Genomic_DNA"/>
</dbReference>
<dbReference type="GO" id="GO:0016740">
    <property type="term" value="F:transferase activity"/>
    <property type="evidence" value="ECO:0007669"/>
    <property type="project" value="UniProtKB-KW"/>
</dbReference>
<comment type="similarity">
    <text evidence="1">Belongs to the sulfur carrier protein TusA family.</text>
</comment>
<evidence type="ECO:0000259" key="2">
    <source>
        <dbReference type="PROSITE" id="PS01148"/>
    </source>
</evidence>
<reference evidence="3 4" key="1">
    <citation type="submission" date="2016-11" db="EMBL/GenBank/DDBJ databases">
        <authorList>
            <person name="Jaros S."/>
            <person name="Januszkiewicz K."/>
            <person name="Wedrychowicz H."/>
        </authorList>
    </citation>
    <scope>NUCLEOTIDE SEQUENCE [LARGE SCALE GENOMIC DNA]</scope>
    <source>
        <strain evidence="3 4">ACAM 12</strain>
    </source>
</reference>
<gene>
    <name evidence="3" type="ORF">SAMN05878437_2384</name>
</gene>
<proteinExistence type="inferred from homology"/>
<keyword evidence="3" id="KW-0808">Transferase</keyword>
<dbReference type="PANTHER" id="PTHR33279:SF2">
    <property type="entry name" value="SULFUR CARRIER PROTEIN TUSA"/>
    <property type="match status" value="1"/>
</dbReference>
<evidence type="ECO:0000313" key="3">
    <source>
        <dbReference type="EMBL" id="SHM32686.1"/>
    </source>
</evidence>
<sequence>MSEHTQSGPATDNTPDAVLDACGLACPLPLLKAKQSLFGLEGGQLLEVRATDAGSWRDMASFAAQSDHVLEAREQVDDVYYYWIRKAEGGGQ</sequence>
<protein>
    <submittedName>
        <fullName evidence="3">TusA-related sulfurtransferase</fullName>
    </submittedName>
</protein>
<dbReference type="InParanoid" id="A0A1M7HW06"/>